<evidence type="ECO:0000313" key="3">
    <source>
        <dbReference type="Proteomes" id="UP000613177"/>
    </source>
</evidence>
<sequence>MTALLQETKRLSTYIVNEIKSWNTKVDNLQAEGSQQWVGFIQSETTNLSNSYPVINHYLVNLQNDYNTKSQHTDSILNKIQSLSKQLKMKQEELQDCVESIEISEKRYDRSQSKIVSELMCDRKEETSVPVTVSIQNDVPKEAVDTQAQLEKHRFLIDIRTREVMALEKDIEMLQTTLDGLLWQVETLSDDKILGSNFVHHLESSIDFHYGRINYYEHKIGTLESEYDRLKIERKSLRDRSESEKSFQENIWATEMKNLKNNLERITSQYNHLKQSFHTQLLKENKIKEENDLVMNEVEKIELKRKDDGLLVAMEEANKLKRILDQINQYENKTERQLYTQIDCDGRVYEGRASLVTSWINQKKEQLIRLQAENIKYSQTFPALNKEADKIKKNINNLKRISQQQAELIPLKESEEKNEQEILIRELECKIERRRLEVDDYTQESEEISKRLKVYDTQLFSLQKLAIEKAKSLDQEISLGKQVGDEYEKLKRKWTMISNGENPASQELIDEVEDLRVTVIK</sequence>
<gene>
    <name evidence="2" type="ORF">INT48_001780</name>
</gene>
<keyword evidence="1" id="KW-0175">Coiled coil</keyword>
<evidence type="ECO:0000256" key="1">
    <source>
        <dbReference type="SAM" id="Coils"/>
    </source>
</evidence>
<feature type="coiled-coil region" evidence="1">
    <location>
        <begin position="213"/>
        <end position="333"/>
    </location>
</feature>
<proteinExistence type="predicted"/>
<dbReference type="Proteomes" id="UP000613177">
    <property type="component" value="Unassembled WGS sequence"/>
</dbReference>
<name>A0A8H7SZF7_9FUNG</name>
<dbReference type="AlphaFoldDB" id="A0A8H7SZF7"/>
<dbReference type="EMBL" id="JAEPRE010000010">
    <property type="protein sequence ID" value="KAG2237013.1"/>
    <property type="molecule type" value="Genomic_DNA"/>
</dbReference>
<protein>
    <submittedName>
        <fullName evidence="2">Uncharacterized protein</fullName>
    </submittedName>
</protein>
<organism evidence="2 3">
    <name type="scientific">Thamnidium elegans</name>
    <dbReference type="NCBI Taxonomy" id="101142"/>
    <lineage>
        <taxon>Eukaryota</taxon>
        <taxon>Fungi</taxon>
        <taxon>Fungi incertae sedis</taxon>
        <taxon>Mucoromycota</taxon>
        <taxon>Mucoromycotina</taxon>
        <taxon>Mucoromycetes</taxon>
        <taxon>Mucorales</taxon>
        <taxon>Mucorineae</taxon>
        <taxon>Mucoraceae</taxon>
        <taxon>Thamnidium</taxon>
    </lineage>
</organism>
<keyword evidence="3" id="KW-1185">Reference proteome</keyword>
<comment type="caution">
    <text evidence="2">The sequence shown here is derived from an EMBL/GenBank/DDBJ whole genome shotgun (WGS) entry which is preliminary data.</text>
</comment>
<reference evidence="2" key="1">
    <citation type="submission" date="2021-01" db="EMBL/GenBank/DDBJ databases">
        <title>Metabolic potential, ecology and presence of endohyphal bacteria is reflected in genomic diversity of Mucoromycotina.</title>
        <authorList>
            <person name="Muszewska A."/>
            <person name="Okrasinska A."/>
            <person name="Steczkiewicz K."/>
            <person name="Drgas O."/>
            <person name="Orlowska M."/>
            <person name="Perlinska-Lenart U."/>
            <person name="Aleksandrzak-Piekarczyk T."/>
            <person name="Szatraj K."/>
            <person name="Zielenkiewicz U."/>
            <person name="Pilsyk S."/>
            <person name="Malc E."/>
            <person name="Mieczkowski P."/>
            <person name="Kruszewska J.S."/>
            <person name="Biernat P."/>
            <person name="Pawlowska J."/>
        </authorList>
    </citation>
    <scope>NUCLEOTIDE SEQUENCE</scope>
    <source>
        <strain evidence="2">WA0000018081</strain>
    </source>
</reference>
<evidence type="ECO:0000313" key="2">
    <source>
        <dbReference type="EMBL" id="KAG2237013.1"/>
    </source>
</evidence>
<feature type="coiled-coil region" evidence="1">
    <location>
        <begin position="360"/>
        <end position="444"/>
    </location>
</feature>
<accession>A0A8H7SZF7</accession>